<protein>
    <submittedName>
        <fullName evidence="5">Aldolase/citrate lyase family protein</fullName>
    </submittedName>
</protein>
<keyword evidence="6" id="KW-1185">Reference proteome</keyword>
<keyword evidence="2" id="KW-0479">Metal-binding</keyword>
<dbReference type="InterPro" id="IPR015813">
    <property type="entry name" value="Pyrv/PenolPyrv_kinase-like_dom"/>
</dbReference>
<dbReference type="RefSeq" id="WP_339115378.1">
    <property type="nucleotide sequence ID" value="NZ_JAYWLC010000025.1"/>
</dbReference>
<evidence type="ECO:0000313" key="6">
    <source>
        <dbReference type="Proteomes" id="UP001438953"/>
    </source>
</evidence>
<evidence type="ECO:0000256" key="3">
    <source>
        <dbReference type="ARBA" id="ARBA00023239"/>
    </source>
</evidence>
<evidence type="ECO:0000313" key="5">
    <source>
        <dbReference type="EMBL" id="MER5173687.1"/>
    </source>
</evidence>
<keyword evidence="3 5" id="KW-0456">Lyase</keyword>
<dbReference type="InterPro" id="IPR050251">
    <property type="entry name" value="HpcH-HpaI_aldolase"/>
</dbReference>
<dbReference type="InterPro" id="IPR005000">
    <property type="entry name" value="Aldolase/citrate-lyase_domain"/>
</dbReference>
<dbReference type="Gene3D" id="3.20.20.60">
    <property type="entry name" value="Phosphoenolpyruvate-binding domains"/>
    <property type="match status" value="1"/>
</dbReference>
<comment type="similarity">
    <text evidence="1">Belongs to the HpcH/HpaI aldolase family.</text>
</comment>
<dbReference type="Proteomes" id="UP001438953">
    <property type="component" value="Unassembled WGS sequence"/>
</dbReference>
<reference evidence="5 6" key="1">
    <citation type="submission" date="2024-01" db="EMBL/GenBank/DDBJ databases">
        <authorList>
            <person name="Deng Y."/>
            <person name="Su J."/>
        </authorList>
    </citation>
    <scope>NUCLEOTIDE SEQUENCE [LARGE SCALE GENOMIC DNA]</scope>
    <source>
        <strain evidence="5 6">CPCC 100088</strain>
    </source>
</reference>
<reference evidence="5 6" key="2">
    <citation type="submission" date="2024-06" db="EMBL/GenBank/DDBJ databases">
        <title>Thioclava kandeliae sp. nov. from a rhizosphere soil sample of Kandelia candel in a mangrove.</title>
        <authorList>
            <person name="Mu T."/>
        </authorList>
    </citation>
    <scope>NUCLEOTIDE SEQUENCE [LARGE SCALE GENOMIC DNA]</scope>
    <source>
        <strain evidence="5 6">CPCC 100088</strain>
    </source>
</reference>
<evidence type="ECO:0000256" key="1">
    <source>
        <dbReference type="ARBA" id="ARBA00005568"/>
    </source>
</evidence>
<evidence type="ECO:0000256" key="2">
    <source>
        <dbReference type="ARBA" id="ARBA00022723"/>
    </source>
</evidence>
<feature type="domain" description="HpcH/HpaI aldolase/citrate lyase" evidence="4">
    <location>
        <begin position="22"/>
        <end position="243"/>
    </location>
</feature>
<evidence type="ECO:0000259" key="4">
    <source>
        <dbReference type="Pfam" id="PF03328"/>
    </source>
</evidence>
<dbReference type="PANTHER" id="PTHR30502:SF0">
    <property type="entry name" value="PHOSPHOENOLPYRUVATE CARBOXYLASE FAMILY PROTEIN"/>
    <property type="match status" value="1"/>
</dbReference>
<dbReference type="Pfam" id="PF03328">
    <property type="entry name" value="HpcH_HpaI"/>
    <property type="match status" value="1"/>
</dbReference>
<dbReference type="InterPro" id="IPR040442">
    <property type="entry name" value="Pyrv_kinase-like_dom_sf"/>
</dbReference>
<sequence>MPLPDFSNPLRPKLKGDAPCKGLWVTMESATVTELAAELGLDWVTLDMEHGCLDYKDVAQHLRAARGSDLAVLVRVPAITVDTIKRALDLGADGVLLPLVRTAEDLELGMQFGRYPPRGQRGIGGERSLRWGLKLQEYLAMANEECMVIPLIELGDAVDNIDSILEVEGLETIFLGPADLSSSRGFLGEWEGPGVAEEILTVLEKAGRKGIASGIMAMDNADLVTRLEQGFRMVGLGSDVGMMSRQLRPMLSELGGRSFEKRWF</sequence>
<gene>
    <name evidence="5" type="ORF">VSX56_18150</name>
</gene>
<dbReference type="SUPFAM" id="SSF51621">
    <property type="entry name" value="Phosphoenolpyruvate/pyruvate domain"/>
    <property type="match status" value="1"/>
</dbReference>
<dbReference type="EMBL" id="JAYWLC010000025">
    <property type="protein sequence ID" value="MER5173687.1"/>
    <property type="molecule type" value="Genomic_DNA"/>
</dbReference>
<accession>A0ABV1SLA0</accession>
<organism evidence="5 6">
    <name type="scientific">Thioclava kandeliae</name>
    <dbReference type="NCBI Taxonomy" id="3070818"/>
    <lineage>
        <taxon>Bacteria</taxon>
        <taxon>Pseudomonadati</taxon>
        <taxon>Pseudomonadota</taxon>
        <taxon>Alphaproteobacteria</taxon>
        <taxon>Rhodobacterales</taxon>
        <taxon>Paracoccaceae</taxon>
        <taxon>Thioclava</taxon>
    </lineage>
</organism>
<comment type="caution">
    <text evidence="5">The sequence shown here is derived from an EMBL/GenBank/DDBJ whole genome shotgun (WGS) entry which is preliminary data.</text>
</comment>
<dbReference type="PANTHER" id="PTHR30502">
    <property type="entry name" value="2-KETO-3-DEOXY-L-RHAMNONATE ALDOLASE"/>
    <property type="match status" value="1"/>
</dbReference>
<name>A0ABV1SLA0_9RHOB</name>
<dbReference type="GO" id="GO:0016829">
    <property type="term" value="F:lyase activity"/>
    <property type="evidence" value="ECO:0007669"/>
    <property type="project" value="UniProtKB-KW"/>
</dbReference>
<proteinExistence type="inferred from homology"/>